<dbReference type="RefSeq" id="WP_000691609.1">
    <property type="nucleotide sequence ID" value="NC_011745.1"/>
</dbReference>
<protein>
    <recommendedName>
        <fullName evidence="2">DUF3828 domain-containing protein</fullName>
    </recommendedName>
</protein>
<reference evidence="4" key="1">
    <citation type="journal article" date="2009" name="PLoS Genet.">
        <title>Organised genome dynamics in the Escherichia coli species results in highly diverse adaptive paths.</title>
        <authorList>
            <person name="Touchon M."/>
            <person name="Hoede C."/>
            <person name="Tenaillon O."/>
            <person name="Barbe V."/>
            <person name="Baeriswyl S."/>
            <person name="Bidet P."/>
            <person name="Bingen E."/>
            <person name="Bonacorsi S."/>
            <person name="Bouchier C."/>
            <person name="Bouvet O."/>
            <person name="Calteau A."/>
            <person name="Chiapello H."/>
            <person name="Clermont O."/>
            <person name="Cruveiller S."/>
            <person name="Danchin A."/>
            <person name="Diard M."/>
            <person name="Dossat C."/>
            <person name="Karoui M.E."/>
            <person name="Frapy E."/>
            <person name="Garry L."/>
            <person name="Ghigo J.M."/>
            <person name="Gilles A.M."/>
            <person name="Johnson J."/>
            <person name="Le Bouguenec C."/>
            <person name="Lescat M."/>
            <person name="Mangenot S."/>
            <person name="Martinez-Jehanne V."/>
            <person name="Matic I."/>
            <person name="Nassif X."/>
            <person name="Oztas S."/>
            <person name="Petit M.A."/>
            <person name="Pichon C."/>
            <person name="Rouy Z."/>
            <person name="Ruf C.S."/>
            <person name="Schneider D."/>
            <person name="Tourret J."/>
            <person name="Vacherie B."/>
            <person name="Vallenet D."/>
            <person name="Medigue C."/>
            <person name="Rocha E.P.C."/>
            <person name="Denamur E."/>
        </authorList>
    </citation>
    <scope>NUCLEOTIDE SEQUENCE [LARGE SCALE GENOMIC DNA]</scope>
    <source>
        <strain evidence="4">ED1a</strain>
    </source>
</reference>
<feature type="chain" id="PRO_5002857806" description="DUF3828 domain-containing protein" evidence="1">
    <location>
        <begin position="19"/>
        <end position="309"/>
    </location>
</feature>
<evidence type="ECO:0000259" key="2">
    <source>
        <dbReference type="Pfam" id="PF12883"/>
    </source>
</evidence>
<accession>B7N0E4</accession>
<name>B7N0E4_ECO81</name>
<dbReference type="KEGG" id="ecq:ECED1_3663"/>
<dbReference type="HOGENOM" id="CLU_079314_0_0_6"/>
<dbReference type="InterPro" id="IPR024289">
    <property type="entry name" value="DUF3828"/>
</dbReference>
<evidence type="ECO:0000313" key="3">
    <source>
        <dbReference type="EMBL" id="CAR09812.2"/>
    </source>
</evidence>
<keyword evidence="1" id="KW-0732">Signal</keyword>
<organism evidence="3 4">
    <name type="scientific">Escherichia coli O81 (strain ED1a)</name>
    <dbReference type="NCBI Taxonomy" id="585397"/>
    <lineage>
        <taxon>Bacteria</taxon>
        <taxon>Pseudomonadati</taxon>
        <taxon>Pseudomonadota</taxon>
        <taxon>Gammaproteobacteria</taxon>
        <taxon>Enterobacterales</taxon>
        <taxon>Enterobacteriaceae</taxon>
        <taxon>Escherichia</taxon>
    </lineage>
</organism>
<evidence type="ECO:0000313" key="4">
    <source>
        <dbReference type="Proteomes" id="UP000000748"/>
    </source>
</evidence>
<feature type="domain" description="DUF3828" evidence="2">
    <location>
        <begin position="25"/>
        <end position="143"/>
    </location>
</feature>
<dbReference type="EMBL" id="CU928162">
    <property type="protein sequence ID" value="CAR09812.2"/>
    <property type="molecule type" value="Genomic_DNA"/>
</dbReference>
<proteinExistence type="predicted"/>
<dbReference type="AlphaFoldDB" id="B7N0E4"/>
<dbReference type="Proteomes" id="UP000000748">
    <property type="component" value="Chromosome"/>
</dbReference>
<gene>
    <name evidence="3" type="primary">yqhG</name>
    <name evidence="3" type="ordered locus">ECED1_3663</name>
</gene>
<dbReference type="Pfam" id="PF12883">
    <property type="entry name" value="DUF3828"/>
    <property type="match status" value="1"/>
</dbReference>
<feature type="signal peptide" evidence="1">
    <location>
        <begin position="1"/>
        <end position="18"/>
    </location>
</feature>
<dbReference type="Gene3D" id="3.10.450.50">
    <property type="match status" value="1"/>
</dbReference>
<sequence>MKIILLFLAALASFTVHAQPPSQTVEQTVRHIYQNYKSDATAPYFGETGERAITSARIQQALTLNDNLTLPGNIGWLDYDPVCDCQDFGDLVLESVAITQTDADHADAIVRFRIFQDDKEKTSQTLKMVAENGRWVIDDIVSNHGSVLQAVNSENEKTLAAIASLQKEQPEAFVAELFEHIADYSWPWTWVVSDSYRQAVNAFYKTTFKTANNPDEDMPIERQFIYDNPICFGEESLFSRVDEIRVLEKTTDSARIHVRFTLTNGNNEAQELILQRREGKWEIGNDSNLLIVFYVQIMPDDLVMQLHRF</sequence>
<evidence type="ECO:0000256" key="1">
    <source>
        <dbReference type="SAM" id="SignalP"/>
    </source>
</evidence>